<reference evidence="4 5" key="1">
    <citation type="submission" date="2019-07" db="EMBL/GenBank/DDBJ databases">
        <title>R&amp;d 2014.</title>
        <authorList>
            <person name="Klenk H.-P."/>
        </authorList>
    </citation>
    <scope>NUCLEOTIDE SEQUENCE [LARGE SCALE GENOMIC DNA]</scope>
    <source>
        <strain evidence="4 5">DSM 45764</strain>
    </source>
</reference>
<comment type="caution">
    <text evidence="4">The sequence shown here is derived from an EMBL/GenBank/DDBJ whole genome shotgun (WGS) entry which is preliminary data.</text>
</comment>
<feature type="region of interest" description="Disordered" evidence="1">
    <location>
        <begin position="328"/>
        <end position="355"/>
    </location>
</feature>
<dbReference type="CDD" id="cd01949">
    <property type="entry name" value="GGDEF"/>
    <property type="match status" value="1"/>
</dbReference>
<feature type="transmembrane region" description="Helical" evidence="2">
    <location>
        <begin position="74"/>
        <end position="91"/>
    </location>
</feature>
<evidence type="ECO:0000313" key="5">
    <source>
        <dbReference type="Proteomes" id="UP000321490"/>
    </source>
</evidence>
<proteinExistence type="predicted"/>
<protein>
    <submittedName>
        <fullName evidence="4">Diguanylate cyclase (GGDEF)-like protein</fullName>
    </submittedName>
</protein>
<feature type="transmembrane region" description="Helical" evidence="2">
    <location>
        <begin position="44"/>
        <end position="62"/>
    </location>
</feature>
<feature type="transmembrane region" description="Helical" evidence="2">
    <location>
        <begin position="139"/>
        <end position="161"/>
    </location>
</feature>
<dbReference type="InterPro" id="IPR000160">
    <property type="entry name" value="GGDEF_dom"/>
</dbReference>
<dbReference type="InterPro" id="IPR029787">
    <property type="entry name" value="Nucleotide_cyclase"/>
</dbReference>
<feature type="transmembrane region" description="Helical" evidence="2">
    <location>
        <begin position="12"/>
        <end position="38"/>
    </location>
</feature>
<dbReference type="PANTHER" id="PTHR45138:SF9">
    <property type="entry name" value="DIGUANYLATE CYCLASE DGCM-RELATED"/>
    <property type="match status" value="1"/>
</dbReference>
<sequence length="355" mass="36633">MDRPRRGERPAAEGVTLTGLGLLGAGVLLHVGLVAALGPDPENAGLQLVVLAAQLVACAAVYRWRSRLPARTWPTLTVLATPMLGVVPVYYPEAVLVAVPVLFLLVVFTAKLLGRGVARLVTAEAVGVGAWIASQLDGGIALLAVHVVFVGGVLLLVHVTLARAADEQDLLVARLAHAADVDGLTGLLSRRAFEAGLDDALQRSSAPCSLLLVDLDRFKSVNDGFGHPAGDAALRHVGGLVEAAVRRFGGLVGRLGGDELGVLLVGCAQPVALERAEELVRAVRTAPLVLPAGISLPLSISVGVATSDDGDRVALYAAADAALYAAKTSGRDQASGDQRHDRRTLPQAVPADAVP</sequence>
<evidence type="ECO:0000259" key="3">
    <source>
        <dbReference type="PROSITE" id="PS50887"/>
    </source>
</evidence>
<dbReference type="SUPFAM" id="SSF55073">
    <property type="entry name" value="Nucleotide cyclase"/>
    <property type="match status" value="1"/>
</dbReference>
<dbReference type="InterPro" id="IPR043128">
    <property type="entry name" value="Rev_trsase/Diguanyl_cyclase"/>
</dbReference>
<dbReference type="GO" id="GO:1902201">
    <property type="term" value="P:negative regulation of bacterial-type flagellum-dependent cell motility"/>
    <property type="evidence" value="ECO:0007669"/>
    <property type="project" value="TreeGrafter"/>
</dbReference>
<keyword evidence="2" id="KW-0812">Transmembrane</keyword>
<dbReference type="GO" id="GO:0005886">
    <property type="term" value="C:plasma membrane"/>
    <property type="evidence" value="ECO:0007669"/>
    <property type="project" value="TreeGrafter"/>
</dbReference>
<dbReference type="EMBL" id="VLKF01000001">
    <property type="protein sequence ID" value="TWH74647.1"/>
    <property type="molecule type" value="Genomic_DNA"/>
</dbReference>
<accession>A0A562IUG1</accession>
<dbReference type="GO" id="GO:0043709">
    <property type="term" value="P:cell adhesion involved in single-species biofilm formation"/>
    <property type="evidence" value="ECO:0007669"/>
    <property type="project" value="TreeGrafter"/>
</dbReference>
<dbReference type="Proteomes" id="UP000321490">
    <property type="component" value="Unassembled WGS sequence"/>
</dbReference>
<feature type="domain" description="GGDEF" evidence="3">
    <location>
        <begin position="206"/>
        <end position="339"/>
    </location>
</feature>
<keyword evidence="2" id="KW-1133">Transmembrane helix</keyword>
<dbReference type="GO" id="GO:0052621">
    <property type="term" value="F:diguanylate cyclase activity"/>
    <property type="evidence" value="ECO:0007669"/>
    <property type="project" value="TreeGrafter"/>
</dbReference>
<dbReference type="Gene3D" id="3.30.70.270">
    <property type="match status" value="1"/>
</dbReference>
<gene>
    <name evidence="4" type="ORF">JD78_03192</name>
</gene>
<dbReference type="AlphaFoldDB" id="A0A562IUG1"/>
<evidence type="ECO:0000256" key="1">
    <source>
        <dbReference type="SAM" id="MobiDB-lite"/>
    </source>
</evidence>
<evidence type="ECO:0000256" key="2">
    <source>
        <dbReference type="SAM" id="Phobius"/>
    </source>
</evidence>
<keyword evidence="5" id="KW-1185">Reference proteome</keyword>
<dbReference type="PANTHER" id="PTHR45138">
    <property type="entry name" value="REGULATORY COMPONENTS OF SENSORY TRANSDUCTION SYSTEM"/>
    <property type="match status" value="1"/>
</dbReference>
<dbReference type="Pfam" id="PF00990">
    <property type="entry name" value="GGDEF"/>
    <property type="match status" value="1"/>
</dbReference>
<name>A0A562IUG1_9ACTN</name>
<keyword evidence="2" id="KW-0472">Membrane</keyword>
<evidence type="ECO:0000313" key="4">
    <source>
        <dbReference type="EMBL" id="TWH74647.1"/>
    </source>
</evidence>
<dbReference type="NCBIfam" id="TIGR00254">
    <property type="entry name" value="GGDEF"/>
    <property type="match status" value="1"/>
</dbReference>
<feature type="transmembrane region" description="Helical" evidence="2">
    <location>
        <begin position="97"/>
        <end position="118"/>
    </location>
</feature>
<organism evidence="4 5">
    <name type="scientific">Modestobacter roseus</name>
    <dbReference type="NCBI Taxonomy" id="1181884"/>
    <lineage>
        <taxon>Bacteria</taxon>
        <taxon>Bacillati</taxon>
        <taxon>Actinomycetota</taxon>
        <taxon>Actinomycetes</taxon>
        <taxon>Geodermatophilales</taxon>
        <taxon>Geodermatophilaceae</taxon>
        <taxon>Modestobacter</taxon>
    </lineage>
</organism>
<dbReference type="PROSITE" id="PS50887">
    <property type="entry name" value="GGDEF"/>
    <property type="match status" value="1"/>
</dbReference>
<dbReference type="InterPro" id="IPR050469">
    <property type="entry name" value="Diguanylate_Cyclase"/>
</dbReference>
<dbReference type="SMART" id="SM00267">
    <property type="entry name" value="GGDEF"/>
    <property type="match status" value="1"/>
</dbReference>